<evidence type="ECO:0000313" key="3">
    <source>
        <dbReference type="Proteomes" id="UP000608890"/>
    </source>
</evidence>
<protein>
    <submittedName>
        <fullName evidence="2">Uncharacterized protein</fullName>
    </submittedName>
</protein>
<reference evidence="2" key="1">
    <citation type="journal article" date="2014" name="Int. J. Syst. Evol. Microbiol.">
        <title>Complete genome sequence of Corynebacterium casei LMG S-19264T (=DSM 44701T), isolated from a smear-ripened cheese.</title>
        <authorList>
            <consortium name="US DOE Joint Genome Institute (JGI-PGF)"/>
            <person name="Walter F."/>
            <person name="Albersmeier A."/>
            <person name="Kalinowski J."/>
            <person name="Ruckert C."/>
        </authorList>
    </citation>
    <scope>NUCLEOTIDE SEQUENCE</scope>
    <source>
        <strain evidence="2">CGMCC 4.7312</strain>
    </source>
</reference>
<comment type="caution">
    <text evidence="2">The sequence shown here is derived from an EMBL/GenBank/DDBJ whole genome shotgun (WGS) entry which is preliminary data.</text>
</comment>
<feature type="region of interest" description="Disordered" evidence="1">
    <location>
        <begin position="19"/>
        <end position="41"/>
    </location>
</feature>
<evidence type="ECO:0000313" key="2">
    <source>
        <dbReference type="EMBL" id="GGM27977.1"/>
    </source>
</evidence>
<reference evidence="2" key="2">
    <citation type="submission" date="2020-09" db="EMBL/GenBank/DDBJ databases">
        <authorList>
            <person name="Sun Q."/>
            <person name="Zhou Y."/>
        </authorList>
    </citation>
    <scope>NUCLEOTIDE SEQUENCE</scope>
    <source>
        <strain evidence="2">CGMCC 4.7312</strain>
    </source>
</reference>
<gene>
    <name evidence="2" type="ORF">GCM10011608_11020</name>
</gene>
<evidence type="ECO:0000256" key="1">
    <source>
        <dbReference type="SAM" id="MobiDB-lite"/>
    </source>
</evidence>
<sequence>MPSASLAIGSFYTTLTVDTGGGRQRHNVTGTPDDGDWNNNPTGYLRHAADRHLSGLGWRRDGDWSYDYSRDIHAAPITAN</sequence>
<keyword evidence="3" id="KW-1185">Reference proteome</keyword>
<dbReference type="EMBL" id="BMNB01000003">
    <property type="protein sequence ID" value="GGM27977.1"/>
    <property type="molecule type" value="Genomic_DNA"/>
</dbReference>
<dbReference type="Proteomes" id="UP000608890">
    <property type="component" value="Unassembled WGS sequence"/>
</dbReference>
<accession>A0A917TLT3</accession>
<organism evidence="2 3">
    <name type="scientific">Micromonospora sonchi</name>
    <dbReference type="NCBI Taxonomy" id="1763543"/>
    <lineage>
        <taxon>Bacteria</taxon>
        <taxon>Bacillati</taxon>
        <taxon>Actinomycetota</taxon>
        <taxon>Actinomycetes</taxon>
        <taxon>Micromonosporales</taxon>
        <taxon>Micromonosporaceae</taxon>
        <taxon>Micromonospora</taxon>
    </lineage>
</organism>
<proteinExistence type="predicted"/>
<dbReference type="RefSeq" id="WP_189041139.1">
    <property type="nucleotide sequence ID" value="NZ_BMNB01000003.1"/>
</dbReference>
<dbReference type="AlphaFoldDB" id="A0A917TLT3"/>
<name>A0A917TLT3_9ACTN</name>